<dbReference type="EMBL" id="FXTJ01000004">
    <property type="protein sequence ID" value="SMO80376.1"/>
    <property type="molecule type" value="Genomic_DNA"/>
</dbReference>
<proteinExistence type="predicted"/>
<gene>
    <name evidence="3" type="ORF">SAMN06273567_104349</name>
</gene>
<dbReference type="AlphaFoldDB" id="A0A521E8V5"/>
<sequence length="121" mass="13455">MRNDQEQRVWDDVQRFWAETAEETAAERRAAAYVRARARRAQGDAPGWVAASAWIAIFLVLFGATVAGLALGAATVLGWALWRYWPELTGQAPPAERPSSTGSVQWATSRQRSVPLRDGEW</sequence>
<keyword evidence="2" id="KW-0472">Membrane</keyword>
<accession>A0A521E8V5</accession>
<organism evidence="3 4">
    <name type="scientific">Geodermatophilus aquaeductus</name>
    <dbReference type="NCBI Taxonomy" id="1564161"/>
    <lineage>
        <taxon>Bacteria</taxon>
        <taxon>Bacillati</taxon>
        <taxon>Actinomycetota</taxon>
        <taxon>Actinomycetes</taxon>
        <taxon>Geodermatophilales</taxon>
        <taxon>Geodermatophilaceae</taxon>
        <taxon>Geodermatophilus</taxon>
    </lineage>
</organism>
<dbReference type="RefSeq" id="WP_142458929.1">
    <property type="nucleotide sequence ID" value="NZ_FXTJ01000004.1"/>
</dbReference>
<dbReference type="Proteomes" id="UP000317484">
    <property type="component" value="Unassembled WGS sequence"/>
</dbReference>
<feature type="compositionally biased region" description="Polar residues" evidence="1">
    <location>
        <begin position="98"/>
        <end position="112"/>
    </location>
</feature>
<evidence type="ECO:0008006" key="5">
    <source>
        <dbReference type="Google" id="ProtNLM"/>
    </source>
</evidence>
<keyword evidence="2" id="KW-0812">Transmembrane</keyword>
<feature type="region of interest" description="Disordered" evidence="1">
    <location>
        <begin position="90"/>
        <end position="121"/>
    </location>
</feature>
<evidence type="ECO:0000256" key="2">
    <source>
        <dbReference type="SAM" id="Phobius"/>
    </source>
</evidence>
<evidence type="ECO:0000313" key="3">
    <source>
        <dbReference type="EMBL" id="SMO80376.1"/>
    </source>
</evidence>
<reference evidence="3 4" key="1">
    <citation type="submission" date="2017-05" db="EMBL/GenBank/DDBJ databases">
        <authorList>
            <person name="Varghese N."/>
            <person name="Submissions S."/>
        </authorList>
    </citation>
    <scope>NUCLEOTIDE SEQUENCE [LARGE SCALE GENOMIC DNA]</scope>
    <source>
        <strain evidence="3 4">DSM 46834</strain>
    </source>
</reference>
<protein>
    <recommendedName>
        <fullName evidence="5">DUF3040 domain-containing protein</fullName>
    </recommendedName>
</protein>
<evidence type="ECO:0000313" key="4">
    <source>
        <dbReference type="Proteomes" id="UP000317484"/>
    </source>
</evidence>
<feature type="transmembrane region" description="Helical" evidence="2">
    <location>
        <begin position="53"/>
        <end position="82"/>
    </location>
</feature>
<evidence type="ECO:0000256" key="1">
    <source>
        <dbReference type="SAM" id="MobiDB-lite"/>
    </source>
</evidence>
<keyword evidence="2" id="KW-1133">Transmembrane helix</keyword>
<keyword evidence="4" id="KW-1185">Reference proteome</keyword>
<name>A0A521E8V5_9ACTN</name>